<dbReference type="InterPro" id="IPR045133">
    <property type="entry name" value="IRE1/2-like"/>
</dbReference>
<dbReference type="Proteomes" id="UP001642540">
    <property type="component" value="Unassembled WGS sequence"/>
</dbReference>
<comment type="caution">
    <text evidence="7">The sequence shown here is derived from an EMBL/GenBank/DDBJ whole genome shotgun (WGS) entry which is preliminary data.</text>
</comment>
<keyword evidence="4" id="KW-0808">Transferase</keyword>
<dbReference type="Gene3D" id="1.10.510.10">
    <property type="entry name" value="Transferase(Phosphotransferase) domain 1"/>
    <property type="match status" value="1"/>
</dbReference>
<dbReference type="PROSITE" id="PS00107">
    <property type="entry name" value="PROTEIN_KINASE_ATP"/>
    <property type="match status" value="1"/>
</dbReference>
<comment type="similarity">
    <text evidence="4">Belongs to the protein kinase superfamily.</text>
</comment>
<dbReference type="Gene3D" id="1.10.533.10">
    <property type="entry name" value="Death Domain, Fas"/>
    <property type="match status" value="1"/>
</dbReference>
<keyword evidence="1 3" id="KW-0547">Nucleotide-binding</keyword>
<feature type="domain" description="Protein kinase" evidence="5">
    <location>
        <begin position="109"/>
        <end position="272"/>
    </location>
</feature>
<evidence type="ECO:0000313" key="7">
    <source>
        <dbReference type="EMBL" id="CAL8070108.1"/>
    </source>
</evidence>
<evidence type="ECO:0000256" key="2">
    <source>
        <dbReference type="ARBA" id="ARBA00022840"/>
    </source>
</evidence>
<dbReference type="EMBL" id="CAXLJM020000004">
    <property type="protein sequence ID" value="CAL8070108.1"/>
    <property type="molecule type" value="Genomic_DNA"/>
</dbReference>
<sequence length="272" mass="30321">MEEWERKLIRENLPELIYLTDCHTGLISRLEKNEILAKDDVEKLSLAWKTPGEKAKELYDIIITRKNGFEHLVNALEQTKQSGVLDILSLGTHGSTGNPCIDVIRAISYDENAVLGRGSFGIVVKGKFGDQPVAVKLVHSNFFMGNQQILNEVKFLQACDAHENVVRYFGTKVTGNIILIVLELCDMSLGDWVAGKNGNQVMKPTEVLKQVTTGLAWLHSQNIVHRDLKPENILLIINSNRVKLADFGLSRRVLDGNSFVATNNTSPWLDGS</sequence>
<evidence type="ECO:0000259" key="5">
    <source>
        <dbReference type="PROSITE" id="PS50011"/>
    </source>
</evidence>
<dbReference type="InterPro" id="IPR008271">
    <property type="entry name" value="Ser/Thr_kinase_AS"/>
</dbReference>
<organism evidence="7 8">
    <name type="scientific">Orchesella dallaii</name>
    <dbReference type="NCBI Taxonomy" id="48710"/>
    <lineage>
        <taxon>Eukaryota</taxon>
        <taxon>Metazoa</taxon>
        <taxon>Ecdysozoa</taxon>
        <taxon>Arthropoda</taxon>
        <taxon>Hexapoda</taxon>
        <taxon>Collembola</taxon>
        <taxon>Entomobryomorpha</taxon>
        <taxon>Entomobryoidea</taxon>
        <taxon>Orchesellidae</taxon>
        <taxon>Orchesellinae</taxon>
        <taxon>Orchesella</taxon>
    </lineage>
</organism>
<evidence type="ECO:0000256" key="1">
    <source>
        <dbReference type="ARBA" id="ARBA00022741"/>
    </source>
</evidence>
<name>A0ABP1PMI9_9HEXA</name>
<evidence type="ECO:0000256" key="4">
    <source>
        <dbReference type="RuleBase" id="RU000304"/>
    </source>
</evidence>
<dbReference type="PANTHER" id="PTHR13954:SF6">
    <property type="entry name" value="NON-SPECIFIC SERINE_THREONINE PROTEIN KINASE"/>
    <property type="match status" value="1"/>
</dbReference>
<evidence type="ECO:0000313" key="8">
    <source>
        <dbReference type="Proteomes" id="UP001642540"/>
    </source>
</evidence>
<dbReference type="Pfam" id="PF00069">
    <property type="entry name" value="Pkinase"/>
    <property type="match status" value="1"/>
</dbReference>
<proteinExistence type="inferred from homology"/>
<dbReference type="InterPro" id="IPR000719">
    <property type="entry name" value="Prot_kinase_dom"/>
</dbReference>
<dbReference type="SMART" id="SM00220">
    <property type="entry name" value="S_TKc"/>
    <property type="match status" value="1"/>
</dbReference>
<dbReference type="InterPro" id="IPR011009">
    <property type="entry name" value="Kinase-like_dom_sf"/>
</dbReference>
<dbReference type="SUPFAM" id="SSF56112">
    <property type="entry name" value="Protein kinase-like (PK-like)"/>
    <property type="match status" value="1"/>
</dbReference>
<keyword evidence="4" id="KW-0723">Serine/threonine-protein kinase</keyword>
<protein>
    <submittedName>
        <fullName evidence="7">Uncharacterized protein</fullName>
    </submittedName>
</protein>
<dbReference type="CDD" id="cd01671">
    <property type="entry name" value="CARD"/>
    <property type="match status" value="1"/>
</dbReference>
<dbReference type="PROSITE" id="PS00108">
    <property type="entry name" value="PROTEIN_KINASE_ST"/>
    <property type="match status" value="1"/>
</dbReference>
<evidence type="ECO:0000256" key="3">
    <source>
        <dbReference type="PROSITE-ProRule" id="PRU10141"/>
    </source>
</evidence>
<reference evidence="7 8" key="1">
    <citation type="submission" date="2024-08" db="EMBL/GenBank/DDBJ databases">
        <authorList>
            <person name="Cucini C."/>
            <person name="Frati F."/>
        </authorList>
    </citation>
    <scope>NUCLEOTIDE SEQUENCE [LARGE SCALE GENOMIC DNA]</scope>
</reference>
<accession>A0ABP1PMI9</accession>
<keyword evidence="4" id="KW-0418">Kinase</keyword>
<dbReference type="PROSITE" id="PS50011">
    <property type="entry name" value="PROTEIN_KINASE_DOM"/>
    <property type="match status" value="1"/>
</dbReference>
<keyword evidence="2 3" id="KW-0067">ATP-binding</keyword>
<dbReference type="InterPro" id="IPR001315">
    <property type="entry name" value="CARD"/>
</dbReference>
<evidence type="ECO:0000259" key="6">
    <source>
        <dbReference type="PROSITE" id="PS50209"/>
    </source>
</evidence>
<feature type="domain" description="CARD" evidence="6">
    <location>
        <begin position="1"/>
        <end position="67"/>
    </location>
</feature>
<gene>
    <name evidence="7" type="ORF">ODALV1_LOCUS1077</name>
</gene>
<dbReference type="PROSITE" id="PS50209">
    <property type="entry name" value="CARD"/>
    <property type="match status" value="1"/>
</dbReference>
<dbReference type="PANTHER" id="PTHR13954">
    <property type="entry name" value="IRE1-RELATED"/>
    <property type="match status" value="1"/>
</dbReference>
<keyword evidence="8" id="KW-1185">Reference proteome</keyword>
<feature type="binding site" evidence="3">
    <location>
        <position position="136"/>
    </location>
    <ligand>
        <name>ATP</name>
        <dbReference type="ChEBI" id="CHEBI:30616"/>
    </ligand>
</feature>
<dbReference type="InterPro" id="IPR017441">
    <property type="entry name" value="Protein_kinase_ATP_BS"/>
</dbReference>
<dbReference type="SUPFAM" id="SSF47986">
    <property type="entry name" value="DEATH domain"/>
    <property type="match status" value="1"/>
</dbReference>
<dbReference type="InterPro" id="IPR011029">
    <property type="entry name" value="DEATH-like_dom_sf"/>
</dbReference>